<feature type="transmembrane region" description="Helical" evidence="5">
    <location>
        <begin position="280"/>
        <end position="310"/>
    </location>
</feature>
<dbReference type="InterPro" id="IPR011701">
    <property type="entry name" value="MFS"/>
</dbReference>
<keyword evidence="3 5" id="KW-1133">Transmembrane helix</keyword>
<dbReference type="STRING" id="257708.RGI145_20845"/>
<dbReference type="AlphaFoldDB" id="A0A1L7ALU5"/>
<dbReference type="GO" id="GO:0046943">
    <property type="term" value="F:carboxylic acid transmembrane transporter activity"/>
    <property type="evidence" value="ECO:0007669"/>
    <property type="project" value="TreeGrafter"/>
</dbReference>
<feature type="transmembrane region" description="Helical" evidence="5">
    <location>
        <begin position="384"/>
        <end position="406"/>
    </location>
</feature>
<feature type="transmembrane region" description="Helical" evidence="5">
    <location>
        <begin position="149"/>
        <end position="173"/>
    </location>
</feature>
<proteinExistence type="predicted"/>
<dbReference type="PROSITE" id="PS50850">
    <property type="entry name" value="MFS"/>
    <property type="match status" value="1"/>
</dbReference>
<name>A0A1L7ALU5_9PROT</name>
<evidence type="ECO:0000313" key="8">
    <source>
        <dbReference type="Proteomes" id="UP000185494"/>
    </source>
</evidence>
<dbReference type="Gene3D" id="1.20.1250.20">
    <property type="entry name" value="MFS general substrate transporter like domains"/>
    <property type="match status" value="2"/>
</dbReference>
<feature type="transmembrane region" description="Helical" evidence="5">
    <location>
        <begin position="21"/>
        <end position="47"/>
    </location>
</feature>
<feature type="transmembrane region" description="Helical" evidence="5">
    <location>
        <begin position="322"/>
        <end position="340"/>
    </location>
</feature>
<feature type="transmembrane region" description="Helical" evidence="5">
    <location>
        <begin position="59"/>
        <end position="79"/>
    </location>
</feature>
<evidence type="ECO:0000256" key="3">
    <source>
        <dbReference type="ARBA" id="ARBA00022989"/>
    </source>
</evidence>
<dbReference type="Pfam" id="PF07690">
    <property type="entry name" value="MFS_1"/>
    <property type="match status" value="1"/>
</dbReference>
<dbReference type="GO" id="GO:0005886">
    <property type="term" value="C:plasma membrane"/>
    <property type="evidence" value="ECO:0007669"/>
    <property type="project" value="TreeGrafter"/>
</dbReference>
<comment type="subcellular location">
    <subcellularLocation>
        <location evidence="1">Membrane</location>
        <topology evidence="1">Multi-pass membrane protein</topology>
    </subcellularLocation>
</comment>
<keyword evidence="4 5" id="KW-0472">Membrane</keyword>
<dbReference type="CDD" id="cd17365">
    <property type="entry name" value="MFS_PcaK_like"/>
    <property type="match status" value="1"/>
</dbReference>
<dbReference type="InterPro" id="IPR020846">
    <property type="entry name" value="MFS_dom"/>
</dbReference>
<dbReference type="KEGG" id="rgi:RGI145_20845"/>
<evidence type="ECO:0000256" key="4">
    <source>
        <dbReference type="ARBA" id="ARBA00023136"/>
    </source>
</evidence>
<evidence type="ECO:0000256" key="2">
    <source>
        <dbReference type="ARBA" id="ARBA00022692"/>
    </source>
</evidence>
<feature type="transmembrane region" description="Helical" evidence="5">
    <location>
        <begin position="248"/>
        <end position="274"/>
    </location>
</feature>
<dbReference type="RefSeq" id="WP_075800477.1">
    <property type="nucleotide sequence ID" value="NZ_CP015584.1"/>
</dbReference>
<evidence type="ECO:0000259" key="6">
    <source>
        <dbReference type="PROSITE" id="PS50850"/>
    </source>
</evidence>
<evidence type="ECO:0000256" key="5">
    <source>
        <dbReference type="SAM" id="Phobius"/>
    </source>
</evidence>
<evidence type="ECO:0000313" key="7">
    <source>
        <dbReference type="EMBL" id="APT59768.1"/>
    </source>
</evidence>
<feature type="transmembrane region" description="Helical" evidence="5">
    <location>
        <begin position="117"/>
        <end position="137"/>
    </location>
</feature>
<evidence type="ECO:0000256" key="1">
    <source>
        <dbReference type="ARBA" id="ARBA00004141"/>
    </source>
</evidence>
<feature type="transmembrane region" description="Helical" evidence="5">
    <location>
        <begin position="346"/>
        <end position="372"/>
    </location>
</feature>
<accession>A0A1L7ALU5</accession>
<feature type="transmembrane region" description="Helical" evidence="5">
    <location>
        <begin position="179"/>
        <end position="199"/>
    </location>
</feature>
<feature type="transmembrane region" description="Helical" evidence="5">
    <location>
        <begin position="91"/>
        <end position="111"/>
    </location>
</feature>
<keyword evidence="2 5" id="KW-0812">Transmembrane</keyword>
<reference evidence="7 8" key="1">
    <citation type="submission" date="2016-05" db="EMBL/GenBank/DDBJ databases">
        <title>Complete Genome and Methylome Analysis of Psychrotrophic Bacterial Isolates from Antarctic Lake Untersee.</title>
        <authorList>
            <person name="Fomenkov A."/>
            <person name="Akimov V.N."/>
            <person name="Vasilyeva L.V."/>
            <person name="Andersen D."/>
            <person name="Vincze T."/>
            <person name="Roberts R.J."/>
        </authorList>
    </citation>
    <scope>NUCLEOTIDE SEQUENCE [LARGE SCALE GENOMIC DNA]</scope>
    <source>
        <strain evidence="7 8">U14-5</strain>
    </source>
</reference>
<dbReference type="PROSITE" id="PS00217">
    <property type="entry name" value="SUGAR_TRANSPORT_2"/>
    <property type="match status" value="1"/>
</dbReference>
<dbReference type="InterPro" id="IPR036259">
    <property type="entry name" value="MFS_trans_sf"/>
</dbReference>
<sequence>MTTARSIDVQDLINTHPVSRFQGMVMTLCFLVVAIDGFDTAAIGFIAPALRAQWGVTPAQLAPLFGAGLFGLMVGAFLFGPLMDKIGRKRVLLGATAFFGAATLASCFATSVESLVALRFVTGLGLGGAMPAAITLTSEFCPERRRSTLVTLMFCGFTIGSAAAGLAASHIVAAYGWQGLLALGGLLPLLLVPVLWALLPESPRYLVLRDAPASRVAAILARIAPGAPLDGAVFTGIRRPKGSPVAQLFRGGLATGTLLLWLAFFMSLLVFYLLSSWLPLLITTAGFSVANASLMAATLATGGTVGAIIIGRLMDRFEPHRVLAASYLLAGCFVALLGSTTAQPALLVFAIFGAGFGVAGAQVGLNALSAAYYPTANRGTGVSWANAVGRIGSVLGSMVGGVLLSLGWGLDTVFSVAAVPAFIAALAMLTMASVRARAPAAAVTVSPAA</sequence>
<dbReference type="EMBL" id="CP015584">
    <property type="protein sequence ID" value="APT59768.1"/>
    <property type="molecule type" value="Genomic_DNA"/>
</dbReference>
<gene>
    <name evidence="7" type="ORF">RGI145_20845</name>
</gene>
<feature type="domain" description="Major facilitator superfamily (MFS) profile" evidence="6">
    <location>
        <begin position="25"/>
        <end position="436"/>
    </location>
</feature>
<organism evidence="7 8">
    <name type="scientific">Roseomonas gilardii</name>
    <dbReference type="NCBI Taxonomy" id="257708"/>
    <lineage>
        <taxon>Bacteria</taxon>
        <taxon>Pseudomonadati</taxon>
        <taxon>Pseudomonadota</taxon>
        <taxon>Alphaproteobacteria</taxon>
        <taxon>Acetobacterales</taxon>
        <taxon>Roseomonadaceae</taxon>
        <taxon>Roseomonas</taxon>
    </lineage>
</organism>
<dbReference type="PANTHER" id="PTHR23508:SF10">
    <property type="entry name" value="CARBOXYLIC ACID TRANSPORTER PROTEIN HOMOLOG"/>
    <property type="match status" value="1"/>
</dbReference>
<dbReference type="PANTHER" id="PTHR23508">
    <property type="entry name" value="CARBOXYLIC ACID TRANSPORTER PROTEIN HOMOLOG"/>
    <property type="match status" value="1"/>
</dbReference>
<dbReference type="SUPFAM" id="SSF103473">
    <property type="entry name" value="MFS general substrate transporter"/>
    <property type="match status" value="1"/>
</dbReference>
<feature type="transmembrane region" description="Helical" evidence="5">
    <location>
        <begin position="412"/>
        <end position="432"/>
    </location>
</feature>
<dbReference type="InterPro" id="IPR005829">
    <property type="entry name" value="Sugar_transporter_CS"/>
</dbReference>
<protein>
    <submittedName>
        <fullName evidence="7">4-hydroxybenzoate transporter</fullName>
    </submittedName>
</protein>
<dbReference type="Proteomes" id="UP000185494">
    <property type="component" value="Chromosome 2"/>
</dbReference>